<evidence type="ECO:0000313" key="2">
    <source>
        <dbReference type="EMBL" id="WOC12408.1"/>
    </source>
</evidence>
<feature type="signal peptide" evidence="1">
    <location>
        <begin position="1"/>
        <end position="29"/>
    </location>
</feature>
<gene>
    <name evidence="2" type="ORF">MP11Mi_14940</name>
</gene>
<protein>
    <recommendedName>
        <fullName evidence="3">Secreted protein</fullName>
    </recommendedName>
</protein>
<dbReference type="EMBL" id="CP128986">
    <property type="protein sequence ID" value="WOC12408.1"/>
    <property type="molecule type" value="Genomic_DNA"/>
</dbReference>
<keyword evidence="1" id="KW-0732">Signal</keyword>
<sequence>MTPRKVFTAAATAVAAVSATMIAAAPAQAEPTQPIRISSTPISVLQWPAIGLQFSGLVVPMPLLGNVTAATTDKRGVTELAAPAPPTTCSASGGGALVGINWVNTTNGRSGSTTVKPCPNFLDPTPHTRKVNTGSGQIAVTIHFTGSRPYPNAGQPSIPGVGTFLAP</sequence>
<feature type="chain" id="PRO_5041719075" description="Secreted protein" evidence="1">
    <location>
        <begin position="30"/>
        <end position="167"/>
    </location>
</feature>
<dbReference type="RefSeq" id="WP_420041643.1">
    <property type="nucleotide sequence ID" value="NZ_CP128986.1"/>
</dbReference>
<evidence type="ECO:0008006" key="3">
    <source>
        <dbReference type="Google" id="ProtNLM"/>
    </source>
</evidence>
<reference evidence="2" key="1">
    <citation type="submission" date="2023-06" db="EMBL/GenBank/DDBJ databases">
        <title>Gordonia sp. nov. and Pseudochrobactrum sp. nov., two species isolated from the burying beetle Nicrophorus vespilloides.</title>
        <authorList>
            <person name="Poehlein A."/>
            <person name="Guzman J."/>
            <person name="Daniel R."/>
            <person name="Vilcinskas A."/>
        </authorList>
    </citation>
    <scope>NUCLEOTIDE SEQUENCE</scope>
    <source>
        <strain evidence="2">MP11Mi</strain>
    </source>
</reference>
<name>A0AA97CX31_9ACTN</name>
<accession>A0AA97CX31</accession>
<proteinExistence type="predicted"/>
<dbReference type="AlphaFoldDB" id="A0AA97CX31"/>
<organism evidence="2">
    <name type="scientific">Gordonia sp. MP11Mi</name>
    <dbReference type="NCBI Taxonomy" id="3022769"/>
    <lineage>
        <taxon>Bacteria</taxon>
        <taxon>Bacillati</taxon>
        <taxon>Actinomycetota</taxon>
        <taxon>Actinomycetes</taxon>
        <taxon>Mycobacteriales</taxon>
        <taxon>Gordoniaceae</taxon>
        <taxon>Gordonia</taxon>
    </lineage>
</organism>
<evidence type="ECO:0000256" key="1">
    <source>
        <dbReference type="SAM" id="SignalP"/>
    </source>
</evidence>